<organism evidence="1 2">
    <name type="scientific">Pseudomonas phage vB_PpuP-Mudajogi</name>
    <dbReference type="NCBI Taxonomy" id="3132683"/>
    <lineage>
        <taxon>Viruses</taxon>
        <taxon>Duplodnaviria</taxon>
        <taxon>Heunggongvirae</taxon>
        <taxon>Uroviricota</taxon>
        <taxon>Caudoviricetes</taxon>
        <taxon>Autographivirales</taxon>
        <taxon>Autotranscriptaviridae</taxon>
        <taxon>Studiervirinae</taxon>
        <taxon>Ghunavirus</taxon>
    </lineage>
</organism>
<sequence length="126" mass="14371">MAKTLKLTVNFPMSVVVKSEIITDFQEARKEAREILASGKVLRGHTKYRVELMASDKTDEQCFEQIYREGIREFLKKDMVKELQGNESRIRVGDIRVVYADQSVLARSCDCNACFECKIARGGSDE</sequence>
<protein>
    <submittedName>
        <fullName evidence="1">Host HNS inhibition protein</fullName>
    </submittedName>
</protein>
<name>A0AAX4NE48_9CAUD</name>
<accession>A0AAX4NE48</accession>
<dbReference type="EMBL" id="PP496479">
    <property type="protein sequence ID" value="WYW04472.1"/>
    <property type="molecule type" value="Genomic_DNA"/>
</dbReference>
<reference evidence="1" key="1">
    <citation type="submission" date="2024-03" db="EMBL/GenBank/DDBJ databases">
        <title>Isolation and characterization of a phage collection against Pseudomonas putida.</title>
        <authorList>
            <person name="Brauer A."/>
            <person name="Rosendahl S."/>
            <person name="Kangsep A."/>
            <person name="Rikberg R."/>
            <person name="Lewanczyk A.C."/>
            <person name="Horak R."/>
            <person name="Tamman H."/>
        </authorList>
    </citation>
    <scope>NUCLEOTIDE SEQUENCE</scope>
</reference>
<gene>
    <name evidence="1" type="ORF">Mudajogi_00027</name>
</gene>
<evidence type="ECO:0000313" key="2">
    <source>
        <dbReference type="Proteomes" id="UP001433775"/>
    </source>
</evidence>
<proteinExistence type="predicted"/>
<dbReference type="Proteomes" id="UP001433775">
    <property type="component" value="Segment"/>
</dbReference>
<evidence type="ECO:0000313" key="1">
    <source>
        <dbReference type="EMBL" id="WYW04472.1"/>
    </source>
</evidence>